<dbReference type="InterPro" id="IPR050624">
    <property type="entry name" value="HTH-type_Tx_Regulator"/>
</dbReference>
<dbReference type="Gene3D" id="1.10.357.10">
    <property type="entry name" value="Tetracycline Repressor, domain 2"/>
    <property type="match status" value="1"/>
</dbReference>
<name>A0A9X2SLP2_9PSEU</name>
<protein>
    <submittedName>
        <fullName evidence="4">TetR/AcrR family transcriptional regulator</fullName>
    </submittedName>
</protein>
<dbReference type="PANTHER" id="PTHR43479:SF11">
    <property type="entry name" value="ACREF_ENVCD OPERON REPRESSOR-RELATED"/>
    <property type="match status" value="1"/>
</dbReference>
<gene>
    <name evidence="4" type="ORF">M8542_26805</name>
</gene>
<dbReference type="Pfam" id="PF00440">
    <property type="entry name" value="TetR_N"/>
    <property type="match status" value="1"/>
</dbReference>
<evidence type="ECO:0000256" key="2">
    <source>
        <dbReference type="PROSITE-ProRule" id="PRU00335"/>
    </source>
</evidence>
<evidence type="ECO:0000313" key="4">
    <source>
        <dbReference type="EMBL" id="MCR6486443.1"/>
    </source>
</evidence>
<dbReference type="AlphaFoldDB" id="A0A9X2SLP2"/>
<evidence type="ECO:0000256" key="1">
    <source>
        <dbReference type="ARBA" id="ARBA00023125"/>
    </source>
</evidence>
<dbReference type="GO" id="GO:0003677">
    <property type="term" value="F:DNA binding"/>
    <property type="evidence" value="ECO:0007669"/>
    <property type="project" value="UniProtKB-UniRule"/>
</dbReference>
<dbReference type="Gene3D" id="1.10.10.60">
    <property type="entry name" value="Homeodomain-like"/>
    <property type="match status" value="1"/>
</dbReference>
<evidence type="ECO:0000313" key="5">
    <source>
        <dbReference type="Proteomes" id="UP001144096"/>
    </source>
</evidence>
<dbReference type="InterPro" id="IPR009057">
    <property type="entry name" value="Homeodomain-like_sf"/>
</dbReference>
<dbReference type="PANTHER" id="PTHR43479">
    <property type="entry name" value="ACREF/ENVCD OPERON REPRESSOR-RELATED"/>
    <property type="match status" value="1"/>
</dbReference>
<feature type="DNA-binding region" description="H-T-H motif" evidence="2">
    <location>
        <begin position="43"/>
        <end position="62"/>
    </location>
</feature>
<evidence type="ECO:0000259" key="3">
    <source>
        <dbReference type="PROSITE" id="PS50977"/>
    </source>
</evidence>
<dbReference type="SUPFAM" id="SSF46689">
    <property type="entry name" value="Homeodomain-like"/>
    <property type="match status" value="1"/>
</dbReference>
<dbReference type="InterPro" id="IPR036271">
    <property type="entry name" value="Tet_transcr_reg_TetR-rel_C_sf"/>
</dbReference>
<dbReference type="PRINTS" id="PR00455">
    <property type="entry name" value="HTHTETR"/>
</dbReference>
<dbReference type="InterPro" id="IPR001647">
    <property type="entry name" value="HTH_TetR"/>
</dbReference>
<proteinExistence type="predicted"/>
<dbReference type="SUPFAM" id="SSF48498">
    <property type="entry name" value="Tetracyclin repressor-like, C-terminal domain"/>
    <property type="match status" value="1"/>
</dbReference>
<keyword evidence="5" id="KW-1185">Reference proteome</keyword>
<reference evidence="4" key="1">
    <citation type="submission" date="2022-06" db="EMBL/GenBank/DDBJ databases">
        <title>Amycolatopsis iheyaensis sp. nov., a new species of the genus Amycolatopsis isolated from soil in Iheya island, Japan.</title>
        <authorList>
            <person name="Ngamcharungchit C."/>
            <person name="Kanto H."/>
            <person name="Take A."/>
            <person name="Intra B."/>
            <person name="Matsumoto A."/>
            <person name="Panbangred W."/>
            <person name="Inahashi Y."/>
        </authorList>
    </citation>
    <scope>NUCLEOTIDE SEQUENCE</scope>
    <source>
        <strain evidence="4">OK19-0408</strain>
    </source>
</reference>
<sequence length="215" mass="23603">MTLLASGVKEVPVNRKEKAAETEAALKVAARRVFARKGYLNTKITDITAEAGRAAGSFYNHFAGKEELLEALLADMAASGDESARTEGHLSDFTDPAAVRWHVAQYWDFYKEHAPTMQALRQAAMVSETFARTVASFGATQAADLTGHLAHVTAAGMRLPARTELSIAMMYQLIDNFAQMWLLDPAPAGWQPPTDEEAVEALTRFVYRGFTGRDY</sequence>
<dbReference type="RefSeq" id="WP_257923022.1">
    <property type="nucleotide sequence ID" value="NZ_JAMXQV010000015.1"/>
</dbReference>
<dbReference type="EMBL" id="JAMXQV010000015">
    <property type="protein sequence ID" value="MCR6486443.1"/>
    <property type="molecule type" value="Genomic_DNA"/>
</dbReference>
<keyword evidence="1 2" id="KW-0238">DNA-binding</keyword>
<dbReference type="Proteomes" id="UP001144096">
    <property type="component" value="Unassembled WGS sequence"/>
</dbReference>
<organism evidence="4 5">
    <name type="scientific">Amycolatopsis iheyensis</name>
    <dbReference type="NCBI Taxonomy" id="2945988"/>
    <lineage>
        <taxon>Bacteria</taxon>
        <taxon>Bacillati</taxon>
        <taxon>Actinomycetota</taxon>
        <taxon>Actinomycetes</taxon>
        <taxon>Pseudonocardiales</taxon>
        <taxon>Pseudonocardiaceae</taxon>
        <taxon>Amycolatopsis</taxon>
    </lineage>
</organism>
<comment type="caution">
    <text evidence="4">The sequence shown here is derived from an EMBL/GenBank/DDBJ whole genome shotgun (WGS) entry which is preliminary data.</text>
</comment>
<feature type="domain" description="HTH tetR-type" evidence="3">
    <location>
        <begin position="20"/>
        <end position="80"/>
    </location>
</feature>
<accession>A0A9X2SLP2</accession>
<dbReference type="PROSITE" id="PS50977">
    <property type="entry name" value="HTH_TETR_2"/>
    <property type="match status" value="1"/>
</dbReference>